<evidence type="ECO:0000313" key="1">
    <source>
        <dbReference type="EMBL" id="TRM68631.1"/>
    </source>
</evidence>
<dbReference type="EMBL" id="VDMD01000002">
    <property type="protein sequence ID" value="TRM68633.1"/>
    <property type="molecule type" value="Genomic_DNA"/>
</dbReference>
<organism evidence="2 3">
    <name type="scientific">Schizophyllum amplum</name>
    <dbReference type="NCBI Taxonomy" id="97359"/>
    <lineage>
        <taxon>Eukaryota</taxon>
        <taxon>Fungi</taxon>
        <taxon>Dikarya</taxon>
        <taxon>Basidiomycota</taxon>
        <taxon>Agaricomycotina</taxon>
        <taxon>Agaricomycetes</taxon>
        <taxon>Agaricomycetidae</taxon>
        <taxon>Agaricales</taxon>
        <taxon>Schizophyllaceae</taxon>
        <taxon>Schizophyllum</taxon>
    </lineage>
</organism>
<keyword evidence="3" id="KW-1185">Reference proteome</keyword>
<accession>A0A550CV14</accession>
<proteinExistence type="predicted"/>
<sequence length="176" mass="19979">MSPPPQRPILASLPGARELITQYCDWLDTLRCRRRAARSHAALQVFILLSVPETLGTETAFAFTIKVTPGGVGFRWPTNKFLGILNVLNVLGLPHMTSHDLIAPDSTYNRRGFFQIGSDTWLEEHYAQPEYNLCHEAKKAVVRRHDNGVLVDEADEWRKQVLNSKAAVHQWCLLDF</sequence>
<reference evidence="2" key="2">
    <citation type="submission" date="2019-06" db="EMBL/GenBank/DDBJ databases">
        <authorList>
            <consortium name="DOE Joint Genome Institute"/>
            <person name="Ahrendt S.R."/>
            <person name="Cantor M.N."/>
            <person name="Hua S.X."/>
        </authorList>
    </citation>
    <scope>NUCLEOTIDE SEQUENCE</scope>
    <source>
        <strain evidence="2">NL-1724</strain>
    </source>
</reference>
<evidence type="ECO:0000313" key="3">
    <source>
        <dbReference type="Proteomes" id="UP000320762"/>
    </source>
</evidence>
<dbReference type="Proteomes" id="UP000320762">
    <property type="component" value="Unassembled WGS sequence"/>
</dbReference>
<comment type="caution">
    <text evidence="2">The sequence shown here is derived from an EMBL/GenBank/DDBJ whole genome shotgun (WGS) entry which is preliminary data.</text>
</comment>
<evidence type="ECO:0000313" key="2">
    <source>
        <dbReference type="EMBL" id="TRM68633.1"/>
    </source>
</evidence>
<reference evidence="2 3" key="1">
    <citation type="journal article" date="2019" name="New Phytol.">
        <title>Comparative genomics reveals unique wood-decay strategies and fruiting body development in the Schizophyllaceae.</title>
        <authorList>
            <person name="Almasi E."/>
            <person name="Sahu N."/>
            <person name="Krizsan K."/>
            <person name="Balint B."/>
            <person name="Kovacs G.M."/>
            <person name="Kiss B."/>
            <person name="Cseklye J."/>
            <person name="Drula E."/>
            <person name="Henrissat B."/>
            <person name="Nagy I."/>
            <person name="Chovatia M."/>
            <person name="Adam C."/>
            <person name="LaButti K."/>
            <person name="Lipzen A."/>
            <person name="Riley R."/>
            <person name="Grigoriev I.V."/>
            <person name="Nagy L.G."/>
        </authorList>
    </citation>
    <scope>NUCLEOTIDE SEQUENCE [LARGE SCALE GENOMIC DNA]</scope>
    <source>
        <strain evidence="2 3">NL-1724</strain>
    </source>
</reference>
<protein>
    <submittedName>
        <fullName evidence="2">Uncharacterized protein</fullName>
    </submittedName>
</protein>
<dbReference type="AlphaFoldDB" id="A0A550CV14"/>
<name>A0A550CV14_9AGAR</name>
<gene>
    <name evidence="1" type="ORF">BD626DRAFT_626906</name>
    <name evidence="2" type="ORF">BD626DRAFT_626908</name>
</gene>
<dbReference type="EMBL" id="VDMD01000002">
    <property type="protein sequence ID" value="TRM68631.1"/>
    <property type="molecule type" value="Genomic_DNA"/>
</dbReference>